<dbReference type="Proteomes" id="UP000218209">
    <property type="component" value="Unassembled WGS sequence"/>
</dbReference>
<proteinExistence type="predicted"/>
<feature type="compositionally biased region" description="Basic residues" evidence="1">
    <location>
        <begin position="113"/>
        <end position="123"/>
    </location>
</feature>
<name>A0A1X6PCN4_PORUM</name>
<keyword evidence="3" id="KW-1185">Reference proteome</keyword>
<dbReference type="EMBL" id="KV918811">
    <property type="protein sequence ID" value="OSX78500.1"/>
    <property type="molecule type" value="Genomic_DNA"/>
</dbReference>
<evidence type="ECO:0000313" key="3">
    <source>
        <dbReference type="Proteomes" id="UP000218209"/>
    </source>
</evidence>
<gene>
    <name evidence="2" type="ORF">BU14_0107s0009</name>
</gene>
<reference evidence="2 3" key="1">
    <citation type="submission" date="2017-03" db="EMBL/GenBank/DDBJ databases">
        <title>WGS assembly of Porphyra umbilicalis.</title>
        <authorList>
            <person name="Brawley S.H."/>
            <person name="Blouin N.A."/>
            <person name="Ficko-Blean E."/>
            <person name="Wheeler G.L."/>
            <person name="Lohr M."/>
            <person name="Goodson H.V."/>
            <person name="Jenkins J.W."/>
            <person name="Blaby-Haas C.E."/>
            <person name="Helliwell K.E."/>
            <person name="Chan C."/>
            <person name="Marriage T."/>
            <person name="Bhattacharya D."/>
            <person name="Klein A.S."/>
            <person name="Badis Y."/>
            <person name="Brodie J."/>
            <person name="Cao Y."/>
            <person name="Collen J."/>
            <person name="Dittami S.M."/>
            <person name="Gachon C.M."/>
            <person name="Green B.R."/>
            <person name="Karpowicz S."/>
            <person name="Kim J.W."/>
            <person name="Kudahl U."/>
            <person name="Lin S."/>
            <person name="Michel G."/>
            <person name="Mittag M."/>
            <person name="Olson B.J."/>
            <person name="Pangilinan J."/>
            <person name="Peng Y."/>
            <person name="Qiu H."/>
            <person name="Shu S."/>
            <person name="Singer J.T."/>
            <person name="Smith A.G."/>
            <person name="Sprecher B.N."/>
            <person name="Wagner V."/>
            <person name="Wang W."/>
            <person name="Wang Z.-Y."/>
            <person name="Yan J."/>
            <person name="Yarish C."/>
            <person name="Zoeuner-Riek S."/>
            <person name="Zhuang Y."/>
            <person name="Zou Y."/>
            <person name="Lindquist E.A."/>
            <person name="Grimwood J."/>
            <person name="Barry K."/>
            <person name="Rokhsar D.S."/>
            <person name="Schmutz J."/>
            <person name="Stiller J.W."/>
            <person name="Grossman A.R."/>
            <person name="Prochnik S.E."/>
        </authorList>
    </citation>
    <scope>NUCLEOTIDE SEQUENCE [LARGE SCALE GENOMIC DNA]</scope>
    <source>
        <strain evidence="2">4086291</strain>
    </source>
</reference>
<accession>A0A1X6PCN4</accession>
<dbReference type="AlphaFoldDB" id="A0A1X6PCN4"/>
<evidence type="ECO:0000256" key="1">
    <source>
        <dbReference type="SAM" id="MobiDB-lite"/>
    </source>
</evidence>
<organism evidence="2 3">
    <name type="scientific">Porphyra umbilicalis</name>
    <name type="common">Purple laver</name>
    <name type="synonym">Red alga</name>
    <dbReference type="NCBI Taxonomy" id="2786"/>
    <lineage>
        <taxon>Eukaryota</taxon>
        <taxon>Rhodophyta</taxon>
        <taxon>Bangiophyceae</taxon>
        <taxon>Bangiales</taxon>
        <taxon>Bangiaceae</taxon>
        <taxon>Porphyra</taxon>
    </lineage>
</organism>
<sequence>MGGDGRSGHGRAGVPTGGCGRMCGGRSAAGGPSASPGGRCRGQAFPLLLSPLPPAVGLQRTLGTAQGGGRVGRRPCVGAPACLLRMPQDGGSGGGGVPAAGSLLSRDNSSPPGRRRPPARAHRQPWGWCRWPLARRGAGRACGATTTLDTRHCHRRRRRCRRRR</sequence>
<protein>
    <submittedName>
        <fullName evidence="2">Uncharacterized protein</fullName>
    </submittedName>
</protein>
<evidence type="ECO:0000313" key="2">
    <source>
        <dbReference type="EMBL" id="OSX78500.1"/>
    </source>
</evidence>
<feature type="region of interest" description="Disordered" evidence="1">
    <location>
        <begin position="89"/>
        <end position="123"/>
    </location>
</feature>